<reference evidence="1" key="1">
    <citation type="submission" date="2014-11" db="EMBL/GenBank/DDBJ databases">
        <authorList>
            <person name="Amaro Gonzalez C."/>
        </authorList>
    </citation>
    <scope>NUCLEOTIDE SEQUENCE</scope>
</reference>
<proteinExistence type="predicted"/>
<name>A0A0E9XXC4_ANGAN</name>
<accession>A0A0E9XXC4</accession>
<sequence length="87" mass="10071">MLTTPWVSMTKSFPVRVLQAKHKYIIQQWQWQQCCKSRSSFPLTLNNYCKLTSYSGLLTSHKLHCVSFIIYLYVTNFAASLSGLGYI</sequence>
<dbReference type="AlphaFoldDB" id="A0A0E9XXC4"/>
<dbReference type="EMBL" id="GBXM01002239">
    <property type="protein sequence ID" value="JAI06339.1"/>
    <property type="molecule type" value="Transcribed_RNA"/>
</dbReference>
<protein>
    <submittedName>
        <fullName evidence="1">Uncharacterized protein</fullName>
    </submittedName>
</protein>
<reference evidence="1" key="2">
    <citation type="journal article" date="2015" name="Fish Shellfish Immunol.">
        <title>Early steps in the European eel (Anguilla anguilla)-Vibrio vulnificus interaction in the gills: Role of the RtxA13 toxin.</title>
        <authorList>
            <person name="Callol A."/>
            <person name="Pajuelo D."/>
            <person name="Ebbesson L."/>
            <person name="Teles M."/>
            <person name="MacKenzie S."/>
            <person name="Amaro C."/>
        </authorList>
    </citation>
    <scope>NUCLEOTIDE SEQUENCE</scope>
</reference>
<organism evidence="1">
    <name type="scientific">Anguilla anguilla</name>
    <name type="common">European freshwater eel</name>
    <name type="synonym">Muraena anguilla</name>
    <dbReference type="NCBI Taxonomy" id="7936"/>
    <lineage>
        <taxon>Eukaryota</taxon>
        <taxon>Metazoa</taxon>
        <taxon>Chordata</taxon>
        <taxon>Craniata</taxon>
        <taxon>Vertebrata</taxon>
        <taxon>Euteleostomi</taxon>
        <taxon>Actinopterygii</taxon>
        <taxon>Neopterygii</taxon>
        <taxon>Teleostei</taxon>
        <taxon>Anguilliformes</taxon>
        <taxon>Anguillidae</taxon>
        <taxon>Anguilla</taxon>
    </lineage>
</organism>
<evidence type="ECO:0000313" key="1">
    <source>
        <dbReference type="EMBL" id="JAI06339.1"/>
    </source>
</evidence>